<evidence type="ECO:0000313" key="2">
    <source>
        <dbReference type="EMBL" id="GAA3588862.1"/>
    </source>
</evidence>
<organism evidence="2 3">
    <name type="scientific">Kribbella ginsengisoli</name>
    <dbReference type="NCBI Taxonomy" id="363865"/>
    <lineage>
        <taxon>Bacteria</taxon>
        <taxon>Bacillati</taxon>
        <taxon>Actinomycetota</taxon>
        <taxon>Actinomycetes</taxon>
        <taxon>Propionibacteriales</taxon>
        <taxon>Kribbellaceae</taxon>
        <taxon>Kribbella</taxon>
    </lineage>
</organism>
<dbReference type="Proteomes" id="UP001501222">
    <property type="component" value="Unassembled WGS sequence"/>
</dbReference>
<sequence>MHDRPQQRRSDVPLVSEQLRDPPLDDDQAVHPQRGLTTTRGKRPVLNQPDIGHPADPLAMAVDHAPAE</sequence>
<comment type="caution">
    <text evidence="2">The sequence shown here is derived from an EMBL/GenBank/DDBJ whole genome shotgun (WGS) entry which is preliminary data.</text>
</comment>
<accession>A0ABP6YUC4</accession>
<proteinExistence type="predicted"/>
<feature type="compositionally biased region" description="Basic and acidic residues" evidence="1">
    <location>
        <begin position="1"/>
        <end position="11"/>
    </location>
</feature>
<feature type="region of interest" description="Disordered" evidence="1">
    <location>
        <begin position="1"/>
        <end position="68"/>
    </location>
</feature>
<evidence type="ECO:0000313" key="3">
    <source>
        <dbReference type="Proteomes" id="UP001501222"/>
    </source>
</evidence>
<evidence type="ECO:0000256" key="1">
    <source>
        <dbReference type="SAM" id="MobiDB-lite"/>
    </source>
</evidence>
<reference evidence="3" key="1">
    <citation type="journal article" date="2019" name="Int. J. Syst. Evol. Microbiol.">
        <title>The Global Catalogue of Microorganisms (GCM) 10K type strain sequencing project: providing services to taxonomists for standard genome sequencing and annotation.</title>
        <authorList>
            <consortium name="The Broad Institute Genomics Platform"/>
            <consortium name="The Broad Institute Genome Sequencing Center for Infectious Disease"/>
            <person name="Wu L."/>
            <person name="Ma J."/>
        </authorList>
    </citation>
    <scope>NUCLEOTIDE SEQUENCE [LARGE SCALE GENOMIC DNA]</scope>
    <source>
        <strain evidence="3">JCM 16928</strain>
    </source>
</reference>
<keyword evidence="3" id="KW-1185">Reference proteome</keyword>
<gene>
    <name evidence="2" type="ORF">GCM10022235_69950</name>
</gene>
<name>A0ABP6YUC4_9ACTN</name>
<dbReference type="EMBL" id="BAABAA010000013">
    <property type="protein sequence ID" value="GAA3588862.1"/>
    <property type="molecule type" value="Genomic_DNA"/>
</dbReference>
<protein>
    <submittedName>
        <fullName evidence="2">Uncharacterized protein</fullName>
    </submittedName>
</protein>